<organism evidence="1 2">
    <name type="scientific">Candidatus Propionivibrio dominans</name>
    <dbReference type="NCBI Taxonomy" id="2954373"/>
    <lineage>
        <taxon>Bacteria</taxon>
        <taxon>Pseudomonadati</taxon>
        <taxon>Pseudomonadota</taxon>
        <taxon>Betaproteobacteria</taxon>
        <taxon>Rhodocyclales</taxon>
        <taxon>Rhodocyclaceae</taxon>
        <taxon>Propionivibrio</taxon>
    </lineage>
</organism>
<proteinExistence type="predicted"/>
<dbReference type="Proteomes" id="UP000886602">
    <property type="component" value="Unassembled WGS sequence"/>
</dbReference>
<evidence type="ECO:0000313" key="1">
    <source>
        <dbReference type="EMBL" id="MBK7422618.1"/>
    </source>
</evidence>
<evidence type="ECO:0000313" key="2">
    <source>
        <dbReference type="Proteomes" id="UP000886602"/>
    </source>
</evidence>
<dbReference type="AlphaFoldDB" id="A0A9D7FA13"/>
<sequence length="359" mass="40555">MNGESFFRSTIGSMIGQGFAVDDVREKLFLKGASEVWGGEEMDAHPAWYFWLANSPGAYRLQLVDSGRLDEHTGSVMRGVFSVKYYPSPLEPVFSHFSPVEQALVVGETFDHTNTPKLEAQVPENLFSVGTIEFIRDLVNKQSFLTYTSLDRLRFHKSSPELNRVGEDQSTFIEEPSHPRQIPAWDLGYPLFDASVGLHAFLMRKPPKRVILSRQSGFDFFENNTGDLVQRDSEEIVFKSLMVAFNPECCEKDSTFEQSLTSQLLGSPWTPILDTAAPWRCRSDSHQHTYNGRLGSQINHGHEACACTDGLGHMPDVKNTLCRSVNVDGVIWEVPLAFNEQWWLMAEAEQFMKSMCGCH</sequence>
<comment type="caution">
    <text evidence="1">The sequence shown here is derived from an EMBL/GenBank/DDBJ whole genome shotgun (WGS) entry which is preliminary data.</text>
</comment>
<reference evidence="1" key="1">
    <citation type="submission" date="2020-10" db="EMBL/GenBank/DDBJ databases">
        <title>Connecting structure to function with the recovery of over 1000 high-quality activated sludge metagenome-assembled genomes encoding full-length rRNA genes using long-read sequencing.</title>
        <authorList>
            <person name="Singleton C.M."/>
            <person name="Petriglieri F."/>
            <person name="Kristensen J.M."/>
            <person name="Kirkegaard R.H."/>
            <person name="Michaelsen T.Y."/>
            <person name="Andersen M.H."/>
            <person name="Karst S.M."/>
            <person name="Dueholm M.S."/>
            <person name="Nielsen P.H."/>
            <person name="Albertsen M."/>
        </authorList>
    </citation>
    <scope>NUCLEOTIDE SEQUENCE</scope>
    <source>
        <strain evidence="1">EsbW_18-Q3-R4-48_MAXAC.044</strain>
    </source>
</reference>
<accession>A0A9D7FA13</accession>
<gene>
    <name evidence="1" type="ORF">IPJ48_05715</name>
</gene>
<dbReference type="EMBL" id="JADJNC010000008">
    <property type="protein sequence ID" value="MBK7422618.1"/>
    <property type="molecule type" value="Genomic_DNA"/>
</dbReference>
<protein>
    <submittedName>
        <fullName evidence="1">Uncharacterized protein</fullName>
    </submittedName>
</protein>
<name>A0A9D7FA13_9RHOO</name>